<name>A0A9D2EXZ4_9ACTN</name>
<organism evidence="2 3">
    <name type="scientific">Candidatus Olsenella pullistercoris</name>
    <dbReference type="NCBI Taxonomy" id="2838712"/>
    <lineage>
        <taxon>Bacteria</taxon>
        <taxon>Bacillati</taxon>
        <taxon>Actinomycetota</taxon>
        <taxon>Coriobacteriia</taxon>
        <taxon>Coriobacteriales</taxon>
        <taxon>Atopobiaceae</taxon>
        <taxon>Olsenella</taxon>
    </lineage>
</organism>
<feature type="region of interest" description="Disordered" evidence="1">
    <location>
        <begin position="1"/>
        <end position="22"/>
    </location>
</feature>
<evidence type="ECO:0000256" key="1">
    <source>
        <dbReference type="SAM" id="MobiDB-lite"/>
    </source>
</evidence>
<dbReference type="AlphaFoldDB" id="A0A9D2EXZ4"/>
<evidence type="ECO:0000313" key="2">
    <source>
        <dbReference type="EMBL" id="HIZ45687.1"/>
    </source>
</evidence>
<reference evidence="2" key="1">
    <citation type="journal article" date="2021" name="PeerJ">
        <title>Extensive microbial diversity within the chicken gut microbiome revealed by metagenomics and culture.</title>
        <authorList>
            <person name="Gilroy R."/>
            <person name="Ravi A."/>
            <person name="Getino M."/>
            <person name="Pursley I."/>
            <person name="Horton D.L."/>
            <person name="Alikhan N.F."/>
            <person name="Baker D."/>
            <person name="Gharbi K."/>
            <person name="Hall N."/>
            <person name="Watson M."/>
            <person name="Adriaenssens E.M."/>
            <person name="Foster-Nyarko E."/>
            <person name="Jarju S."/>
            <person name="Secka A."/>
            <person name="Antonio M."/>
            <person name="Oren A."/>
            <person name="Chaudhuri R.R."/>
            <person name="La Ragione R."/>
            <person name="Hildebrand F."/>
            <person name="Pallen M.J."/>
        </authorList>
    </citation>
    <scope>NUCLEOTIDE SEQUENCE</scope>
    <source>
        <strain evidence="2">ChiHjej12B11-14209</strain>
    </source>
</reference>
<reference evidence="2" key="2">
    <citation type="submission" date="2021-04" db="EMBL/GenBank/DDBJ databases">
        <authorList>
            <person name="Gilroy R."/>
        </authorList>
    </citation>
    <scope>NUCLEOTIDE SEQUENCE</scope>
    <source>
        <strain evidence="2">ChiHjej12B11-14209</strain>
    </source>
</reference>
<gene>
    <name evidence="2" type="ORF">IAA19_01515</name>
</gene>
<dbReference type="EMBL" id="DXBM01000018">
    <property type="protein sequence ID" value="HIZ45687.1"/>
    <property type="molecule type" value="Genomic_DNA"/>
</dbReference>
<evidence type="ECO:0000313" key="3">
    <source>
        <dbReference type="Proteomes" id="UP000824062"/>
    </source>
</evidence>
<dbReference type="Proteomes" id="UP000824062">
    <property type="component" value="Unassembled WGS sequence"/>
</dbReference>
<protein>
    <submittedName>
        <fullName evidence="2">WYL domain-containing protein</fullName>
    </submittedName>
</protein>
<proteinExistence type="predicted"/>
<comment type="caution">
    <text evidence="2">The sequence shown here is derived from an EMBL/GenBank/DDBJ whole genome shotgun (WGS) entry which is preliminary data.</text>
</comment>
<accession>A0A9D2EXZ4</accession>
<sequence>MSRDELTPEDMEGMLSESACSTRTGKSRTLAVMDILRAFTDGDHGLTAREIASVIGARTGREPSEGAVLSDLHEIAANRPLGMEVIIPARGESGGFRSKRSALTVAQARLLVNMVRTCKFVTAAQRSELCEAVYETVSIAQQDMIAGVCTDDREAPRSSDAFEAADVSLRAMEMGRMLRFSYVDWGLDGVERPLASPDGTTAFEETPISLVYSFGNYYLETWADFPAPGRRMARRLDRMRHPEVSPRRARNTKEVRDLGRTVRERTEQTFDMWGDGIPRTLFLRIDSSAARYAFDRFGHGLRIRHVAEDGSHGYACVTVQLAPTFYRWVVGMGGGITIARPQGPGWLVPFWEDATIAEKSLEELEEDYRAAISGLEKLMSACAKAHGIEREEGMR</sequence>